<dbReference type="InterPro" id="IPR001173">
    <property type="entry name" value="Glyco_trans_2-like"/>
</dbReference>
<name>A0A1D9P344_9FIRM</name>
<dbReference type="PANTHER" id="PTHR22916:SF3">
    <property type="entry name" value="UDP-GLCNAC:BETAGAL BETA-1,3-N-ACETYLGLUCOSAMINYLTRANSFERASE-LIKE PROTEIN 1"/>
    <property type="match status" value="1"/>
</dbReference>
<keyword evidence="2" id="KW-0808">Transferase</keyword>
<dbReference type="SUPFAM" id="SSF53448">
    <property type="entry name" value="Nucleotide-diphospho-sugar transferases"/>
    <property type="match status" value="1"/>
</dbReference>
<dbReference type="OrthoDB" id="9802649at2"/>
<dbReference type="AlphaFoldDB" id="A0A1D9P344"/>
<dbReference type="EMBL" id="CP017831">
    <property type="protein sequence ID" value="AOZ97018.1"/>
    <property type="molecule type" value="Genomic_DNA"/>
</dbReference>
<reference evidence="3" key="1">
    <citation type="submission" date="2016-10" db="EMBL/GenBank/DDBJ databases">
        <title>The complete genome sequence of the rumen bacterium Butyrivibrio hungatei MB2003.</title>
        <authorList>
            <person name="Palevich N."/>
            <person name="Kelly W.J."/>
            <person name="Leahy S.C."/>
            <person name="Altermann E."/>
            <person name="Rakonjac J."/>
            <person name="Attwood G.T."/>
        </authorList>
    </citation>
    <scope>NUCLEOTIDE SEQUENCE [LARGE SCALE GENOMIC DNA]</scope>
    <source>
        <strain evidence="3">MB2003</strain>
    </source>
</reference>
<organism evidence="2 3">
    <name type="scientific">Butyrivibrio hungatei</name>
    <dbReference type="NCBI Taxonomy" id="185008"/>
    <lineage>
        <taxon>Bacteria</taxon>
        <taxon>Bacillati</taxon>
        <taxon>Bacillota</taxon>
        <taxon>Clostridia</taxon>
        <taxon>Lachnospirales</taxon>
        <taxon>Lachnospiraceae</taxon>
        <taxon>Butyrivibrio</taxon>
    </lineage>
</organism>
<evidence type="ECO:0000313" key="3">
    <source>
        <dbReference type="Proteomes" id="UP000179284"/>
    </source>
</evidence>
<dbReference type="CDD" id="cd04196">
    <property type="entry name" value="GT_2_like_d"/>
    <property type="match status" value="1"/>
</dbReference>
<keyword evidence="3" id="KW-1185">Reference proteome</keyword>
<dbReference type="InterPro" id="IPR029044">
    <property type="entry name" value="Nucleotide-diphossugar_trans"/>
</dbReference>
<dbReference type="RefSeq" id="WP_148661943.1">
    <property type="nucleotide sequence ID" value="NZ_CP017831.1"/>
</dbReference>
<evidence type="ECO:0000259" key="1">
    <source>
        <dbReference type="Pfam" id="PF00535"/>
    </source>
</evidence>
<sequence length="299" mass="34966">MDRICVLMSTYNGQKYLREQINSILSQKDVDITLVVRDDASSDHTCEILDEYQSKGLLTWSRGSNIGPAKSFISLLKDNPDYDYYAFADQDDCWLEDKLFIAVNKLKKFDDIPKLYYGMARVTDENLKWNGEHTRHYYIQRFSQAVIQSNAVGCTCVFNRRLRNIIAGKSDGYIFMHDSWIHKVCLAVGGCLIFDEDVHVLYRQHSTNVIGAKRSLPKKVSEYFRKIKNKDCVRSRQIETLVNEYADEMEERDKELALLISIYRSSFSYRMKLIFCKETKTKYKMLNFKFKMAVLLGVF</sequence>
<feature type="domain" description="Glycosyltransferase 2-like" evidence="1">
    <location>
        <begin position="5"/>
        <end position="161"/>
    </location>
</feature>
<proteinExistence type="predicted"/>
<dbReference type="GO" id="GO:0016758">
    <property type="term" value="F:hexosyltransferase activity"/>
    <property type="evidence" value="ECO:0007669"/>
    <property type="project" value="UniProtKB-ARBA"/>
</dbReference>
<dbReference type="Pfam" id="PF00535">
    <property type="entry name" value="Glycos_transf_2"/>
    <property type="match status" value="1"/>
</dbReference>
<dbReference type="Proteomes" id="UP000179284">
    <property type="component" value="Chromosome I"/>
</dbReference>
<dbReference type="Gene3D" id="3.90.550.10">
    <property type="entry name" value="Spore Coat Polysaccharide Biosynthesis Protein SpsA, Chain A"/>
    <property type="match status" value="1"/>
</dbReference>
<evidence type="ECO:0000313" key="2">
    <source>
        <dbReference type="EMBL" id="AOZ97018.1"/>
    </source>
</evidence>
<dbReference type="KEGG" id="bhu:bhn_I1985"/>
<protein>
    <submittedName>
        <fullName evidence="2">Glycosyl transferase GT2 family</fullName>
    </submittedName>
</protein>
<accession>A0A1D9P344</accession>
<dbReference type="PANTHER" id="PTHR22916">
    <property type="entry name" value="GLYCOSYLTRANSFERASE"/>
    <property type="match status" value="1"/>
</dbReference>
<gene>
    <name evidence="2" type="ORF">bhn_I1985</name>
</gene>